<dbReference type="EMBL" id="PXWF02000155">
    <property type="protein sequence ID" value="PWF48727.1"/>
    <property type="molecule type" value="Genomic_DNA"/>
</dbReference>
<dbReference type="AlphaFoldDB" id="A0A2U2HMK1"/>
<keyword evidence="2" id="KW-1185">Reference proteome</keyword>
<comment type="caution">
    <text evidence="1">The sequence shown here is derived from an EMBL/GenBank/DDBJ whole genome shotgun (WGS) entry which is preliminary data.</text>
</comment>
<organism evidence="1 2">
    <name type="scientific">Massilia glaciei</name>
    <dbReference type="NCBI Taxonomy" id="1524097"/>
    <lineage>
        <taxon>Bacteria</taxon>
        <taxon>Pseudomonadati</taxon>
        <taxon>Pseudomonadota</taxon>
        <taxon>Betaproteobacteria</taxon>
        <taxon>Burkholderiales</taxon>
        <taxon>Oxalobacteraceae</taxon>
        <taxon>Telluria group</taxon>
        <taxon>Massilia</taxon>
    </lineage>
</organism>
<sequence>MCACSKRTARHEFKGIPSDAFFFARATEGHFCRRHFGGNIPHTEAGATRPGMDQALANRLVMARRFDGLPAAGTGLPRLFALDRMLRMPGGYAYSIATGQVGFRRIDPSGAEQGKPHFPRALAPVALLEAGLIPLEEYCVVHKKAHANDSGCGAGSTAWCGAGDAGGGCGGD</sequence>
<evidence type="ECO:0000313" key="1">
    <source>
        <dbReference type="EMBL" id="PWF48727.1"/>
    </source>
</evidence>
<gene>
    <name evidence="1" type="ORF">C7C56_010495</name>
</gene>
<name>A0A2U2HMK1_9BURK</name>
<reference evidence="1 2" key="1">
    <citation type="submission" date="2018-04" db="EMBL/GenBank/DDBJ databases">
        <title>Massilia violaceinigra sp. nov., a novel purple-pigmented bacterium isolated from Tianshan glacier, Xinjiang, China.</title>
        <authorList>
            <person name="Wang H."/>
        </authorList>
    </citation>
    <scope>NUCLEOTIDE SEQUENCE [LARGE SCALE GENOMIC DNA]</scope>
    <source>
        <strain evidence="1 2">B448-2</strain>
    </source>
</reference>
<accession>A0A2U2HMK1</accession>
<protein>
    <submittedName>
        <fullName evidence="1">Uncharacterized protein</fullName>
    </submittedName>
</protein>
<dbReference type="Proteomes" id="UP000241421">
    <property type="component" value="Unassembled WGS sequence"/>
</dbReference>
<evidence type="ECO:0000313" key="2">
    <source>
        <dbReference type="Proteomes" id="UP000241421"/>
    </source>
</evidence>
<proteinExistence type="predicted"/>